<dbReference type="AlphaFoldDB" id="A0A378HZW7"/>
<accession>A0A378HZW7</accession>
<sequence>MEIDMDNMDFLNNIMISTKNKDKIKLKLKFTCSEDLKNKLKLDIIEEKDGVTVHISKQDNS</sequence>
<name>A0A378HZW7_9GAMM</name>
<gene>
    <name evidence="1" type="ORF">NCTC13315_00457</name>
</gene>
<evidence type="ECO:0000313" key="1">
    <source>
        <dbReference type="EMBL" id="STX27935.1"/>
    </source>
</evidence>
<proteinExistence type="predicted"/>
<evidence type="ECO:0000313" key="2">
    <source>
        <dbReference type="Proteomes" id="UP000254968"/>
    </source>
</evidence>
<protein>
    <submittedName>
        <fullName evidence="1">Uncharacterized protein</fullName>
    </submittedName>
</protein>
<dbReference type="Proteomes" id="UP000254968">
    <property type="component" value="Unassembled WGS sequence"/>
</dbReference>
<dbReference type="EMBL" id="UGNV01000001">
    <property type="protein sequence ID" value="STX27935.1"/>
    <property type="molecule type" value="Genomic_DNA"/>
</dbReference>
<keyword evidence="2" id="KW-1185">Reference proteome</keyword>
<organism evidence="1 2">
    <name type="scientific">Legionella beliardensis</name>
    <dbReference type="NCBI Taxonomy" id="91822"/>
    <lineage>
        <taxon>Bacteria</taxon>
        <taxon>Pseudomonadati</taxon>
        <taxon>Pseudomonadota</taxon>
        <taxon>Gammaproteobacteria</taxon>
        <taxon>Legionellales</taxon>
        <taxon>Legionellaceae</taxon>
        <taxon>Legionella</taxon>
    </lineage>
</organism>
<reference evidence="1 2" key="1">
    <citation type="submission" date="2018-06" db="EMBL/GenBank/DDBJ databases">
        <authorList>
            <consortium name="Pathogen Informatics"/>
            <person name="Doyle S."/>
        </authorList>
    </citation>
    <scope>NUCLEOTIDE SEQUENCE [LARGE SCALE GENOMIC DNA]</scope>
    <source>
        <strain evidence="1 2">NCTC13315</strain>
    </source>
</reference>